<gene>
    <name evidence="3" type="ORF">EKH83_02630</name>
    <name evidence="2" type="ORF">F1649_14845</name>
</gene>
<dbReference type="OrthoDB" id="9808473at2"/>
<feature type="chain" id="PRO_5044607755" evidence="1">
    <location>
        <begin position="20"/>
        <end position="251"/>
    </location>
</feature>
<organism evidence="3 4">
    <name type="scientific">Arcticibacter tournemirensis</name>
    <dbReference type="NCBI Taxonomy" id="699437"/>
    <lineage>
        <taxon>Bacteria</taxon>
        <taxon>Pseudomonadati</taxon>
        <taxon>Bacteroidota</taxon>
        <taxon>Sphingobacteriia</taxon>
        <taxon>Sphingobacteriales</taxon>
        <taxon>Sphingobacteriaceae</taxon>
        <taxon>Arcticibacter</taxon>
    </lineage>
</organism>
<evidence type="ECO:0000313" key="5">
    <source>
        <dbReference type="Proteomes" id="UP000322918"/>
    </source>
</evidence>
<evidence type="ECO:0000256" key="1">
    <source>
        <dbReference type="SAM" id="SignalP"/>
    </source>
</evidence>
<keyword evidence="1" id="KW-0732">Signal</keyword>
<proteinExistence type="predicted"/>
<reference evidence="2 5" key="2">
    <citation type="submission" date="2019-09" db="EMBL/GenBank/DDBJ databases">
        <title>Pararcticibacter amylolyticus gen. nov., sp. nov., isolated from a rottenly hemp rope, and reclassification of Pedobacter tournemirensis as Pararcticibacter tournemirensis comb. nov.</title>
        <authorList>
            <person name="Cai Y."/>
        </authorList>
    </citation>
    <scope>NUCLEOTIDE SEQUENCE [LARGE SCALE GENOMIC DNA]</scope>
    <source>
        <strain evidence="2 5">TF5-37.2-LB10</strain>
    </source>
</reference>
<sequence length="251" mass="29186">MRRVLFLLPFFLFTQTVFSQNLENRKEPAFKPGEELKYRLRYGFITAAEATLNVLDSDVKFDNKAVYHLVAQGRTAASFNLFYKVRNRYDSYIDRTELIPYLYTENIREANYRRVDKVRFYQDQEKVVGNKGTFKGKDKTFDLVSAFYFARSLDLSSVKIGTQFTIPYFLDDEVSDLKITYVGKEKVKTPIGTFNCLKFNPSIKPGRIFRKDSKLYLWITDDGNRIPVKAQVEILVGSVTLEITSAKGLRY</sequence>
<dbReference type="EMBL" id="VWNE01000024">
    <property type="protein sequence ID" value="KAA8481391.1"/>
    <property type="molecule type" value="Genomic_DNA"/>
</dbReference>
<dbReference type="AlphaFoldDB" id="A0A4Q0MDV6"/>
<evidence type="ECO:0000313" key="2">
    <source>
        <dbReference type="EMBL" id="KAA8481391.1"/>
    </source>
</evidence>
<dbReference type="Pfam" id="PF11306">
    <property type="entry name" value="DUF3108"/>
    <property type="match status" value="1"/>
</dbReference>
<comment type="caution">
    <text evidence="3">The sequence shown here is derived from an EMBL/GenBank/DDBJ whole genome shotgun (WGS) entry which is preliminary data.</text>
</comment>
<name>A0A4Q0MDV6_9SPHI</name>
<dbReference type="InterPro" id="IPR021457">
    <property type="entry name" value="DUF3108"/>
</dbReference>
<reference evidence="3 4" key="1">
    <citation type="submission" date="2018-12" db="EMBL/GenBank/DDBJ databases">
        <title>The Draft Genome Sequence of the Soil Bacterium Pedobacter tournemirensis R1.</title>
        <authorList>
            <person name="He J."/>
        </authorList>
    </citation>
    <scope>NUCLEOTIDE SEQUENCE [LARGE SCALE GENOMIC DNA]</scope>
    <source>
        <strain evidence="3 4">R1</strain>
    </source>
</reference>
<dbReference type="RefSeq" id="WP_128767847.1">
    <property type="nucleotide sequence ID" value="NZ_RXOC01000002.1"/>
</dbReference>
<dbReference type="EMBL" id="RXOC01000002">
    <property type="protein sequence ID" value="RXF71601.1"/>
    <property type="molecule type" value="Genomic_DNA"/>
</dbReference>
<dbReference type="Proteomes" id="UP000322918">
    <property type="component" value="Unassembled WGS sequence"/>
</dbReference>
<dbReference type="Proteomes" id="UP000290848">
    <property type="component" value="Unassembled WGS sequence"/>
</dbReference>
<evidence type="ECO:0000313" key="4">
    <source>
        <dbReference type="Proteomes" id="UP000290848"/>
    </source>
</evidence>
<feature type="signal peptide" evidence="1">
    <location>
        <begin position="1"/>
        <end position="19"/>
    </location>
</feature>
<accession>A0A4Q0MDV6</accession>
<keyword evidence="5" id="KW-1185">Reference proteome</keyword>
<evidence type="ECO:0000313" key="3">
    <source>
        <dbReference type="EMBL" id="RXF71601.1"/>
    </source>
</evidence>
<protein>
    <submittedName>
        <fullName evidence="3">DUF3108 domain-containing protein</fullName>
    </submittedName>
</protein>